<feature type="transmembrane region" description="Helical" evidence="1">
    <location>
        <begin position="71"/>
        <end position="94"/>
    </location>
</feature>
<proteinExistence type="predicted"/>
<keyword evidence="1" id="KW-0812">Transmembrane</keyword>
<keyword evidence="1" id="KW-0472">Membrane</keyword>
<dbReference type="Proteomes" id="UP000198923">
    <property type="component" value="Unassembled WGS sequence"/>
</dbReference>
<gene>
    <name evidence="4" type="ORF">SAMN05421505_12712</name>
</gene>
<organism evidence="4 5">
    <name type="scientific">Sinosporangium album</name>
    <dbReference type="NCBI Taxonomy" id="504805"/>
    <lineage>
        <taxon>Bacteria</taxon>
        <taxon>Bacillati</taxon>
        <taxon>Actinomycetota</taxon>
        <taxon>Actinomycetes</taxon>
        <taxon>Streptosporangiales</taxon>
        <taxon>Streptosporangiaceae</taxon>
        <taxon>Sinosporangium</taxon>
    </lineage>
</organism>
<reference evidence="4 5" key="1">
    <citation type="submission" date="2016-10" db="EMBL/GenBank/DDBJ databases">
        <authorList>
            <person name="de Groot N.N."/>
        </authorList>
    </citation>
    <scope>NUCLEOTIDE SEQUENCE [LARGE SCALE GENOMIC DNA]</scope>
    <source>
        <strain evidence="4 5">CPCC 201354</strain>
    </source>
</reference>
<dbReference type="OrthoDB" id="5145029at2"/>
<dbReference type="EMBL" id="FNCN01000027">
    <property type="protein sequence ID" value="SDH92980.1"/>
    <property type="molecule type" value="Genomic_DNA"/>
</dbReference>
<dbReference type="AlphaFoldDB" id="A0A1G8GF71"/>
<keyword evidence="5" id="KW-1185">Reference proteome</keyword>
<dbReference type="Pfam" id="PF23494">
    <property type="entry name" value="bPH_10"/>
    <property type="match status" value="1"/>
</dbReference>
<accession>A0A1G8GF71</accession>
<evidence type="ECO:0008006" key="6">
    <source>
        <dbReference type="Google" id="ProtNLM"/>
    </source>
</evidence>
<evidence type="ECO:0000256" key="1">
    <source>
        <dbReference type="SAM" id="Phobius"/>
    </source>
</evidence>
<evidence type="ECO:0000259" key="2">
    <source>
        <dbReference type="Pfam" id="PF23493"/>
    </source>
</evidence>
<evidence type="ECO:0000313" key="5">
    <source>
        <dbReference type="Proteomes" id="UP000198923"/>
    </source>
</evidence>
<sequence length="239" mass="26165">MTNADGRSGHTIVRQQWWSHLLLWLVFPLVGAGLGWLLPTLSDWLVGSPFEGPLKLIQSIPDPWLAVGAPIVGALLGLTVSAIALHEALVVTVADERVNLKREGRSLDFDRSAVSAAFVDAKHLVLLGHDGVELARERCDDLSVAELAAAFTGHGYRFLDEDPHKSEFRRWVPGMSGLPDGADAVLTARQKALDKGNSRDIHELREELSKIGVVVRQEKKRQYLRLAQGTPLPPGTPRS</sequence>
<feature type="domain" description="Cysteinyl-tRNA ligase anticodon binding" evidence="2">
    <location>
        <begin position="176"/>
        <end position="225"/>
    </location>
</feature>
<keyword evidence="1" id="KW-1133">Transmembrane helix</keyword>
<dbReference type="RefSeq" id="WP_093173342.1">
    <property type="nucleotide sequence ID" value="NZ_FNCN01000027.1"/>
</dbReference>
<dbReference type="InterPro" id="IPR056411">
    <property type="entry name" value="CysS_C"/>
</dbReference>
<dbReference type="InterPro" id="IPR057798">
    <property type="entry name" value="PH_YqeB"/>
</dbReference>
<feature type="transmembrane region" description="Helical" evidence="1">
    <location>
        <begin position="21"/>
        <end position="38"/>
    </location>
</feature>
<protein>
    <recommendedName>
        <fullName evidence="6">DUF308 domain-containing protein</fullName>
    </recommendedName>
</protein>
<name>A0A1G8GF71_9ACTN</name>
<evidence type="ECO:0000313" key="4">
    <source>
        <dbReference type="EMBL" id="SDH92980.1"/>
    </source>
</evidence>
<feature type="domain" description="YqeB PH" evidence="3">
    <location>
        <begin position="11"/>
        <end position="157"/>
    </location>
</feature>
<dbReference type="Pfam" id="PF23493">
    <property type="entry name" value="CysS_C"/>
    <property type="match status" value="1"/>
</dbReference>
<dbReference type="STRING" id="504805.SAMN05421505_12712"/>
<evidence type="ECO:0000259" key="3">
    <source>
        <dbReference type="Pfam" id="PF23494"/>
    </source>
</evidence>